<evidence type="ECO:0000313" key="2">
    <source>
        <dbReference type="EMBL" id="PKU80356.1"/>
    </source>
</evidence>
<feature type="domain" description="DUF4216" evidence="1">
    <location>
        <begin position="41"/>
        <end position="94"/>
    </location>
</feature>
<reference evidence="2 3" key="1">
    <citation type="journal article" date="2016" name="Sci. Rep.">
        <title>The Dendrobium catenatum Lindl. genome sequence provides insights into polysaccharide synthase, floral development and adaptive evolution.</title>
        <authorList>
            <person name="Zhang G.Q."/>
            <person name="Xu Q."/>
            <person name="Bian C."/>
            <person name="Tsai W.C."/>
            <person name="Yeh C.M."/>
            <person name="Liu K.W."/>
            <person name="Yoshida K."/>
            <person name="Zhang L.S."/>
            <person name="Chang S.B."/>
            <person name="Chen F."/>
            <person name="Shi Y."/>
            <person name="Su Y.Y."/>
            <person name="Zhang Y.Q."/>
            <person name="Chen L.J."/>
            <person name="Yin Y."/>
            <person name="Lin M."/>
            <person name="Huang H."/>
            <person name="Deng H."/>
            <person name="Wang Z.W."/>
            <person name="Zhu S.L."/>
            <person name="Zhao X."/>
            <person name="Deng C."/>
            <person name="Niu S.C."/>
            <person name="Huang J."/>
            <person name="Wang M."/>
            <person name="Liu G.H."/>
            <person name="Yang H.J."/>
            <person name="Xiao X.J."/>
            <person name="Hsiao Y.Y."/>
            <person name="Wu W.L."/>
            <person name="Chen Y.Y."/>
            <person name="Mitsuda N."/>
            <person name="Ohme-Takagi M."/>
            <person name="Luo Y.B."/>
            <person name="Van de Peer Y."/>
            <person name="Liu Z.J."/>
        </authorList>
    </citation>
    <scope>NUCLEOTIDE SEQUENCE [LARGE SCALE GENOMIC DNA]</scope>
    <source>
        <tissue evidence="2">The whole plant</tissue>
    </source>
</reference>
<reference evidence="2 3" key="2">
    <citation type="journal article" date="2017" name="Nature">
        <title>The Apostasia genome and the evolution of orchids.</title>
        <authorList>
            <person name="Zhang G.Q."/>
            <person name="Liu K.W."/>
            <person name="Li Z."/>
            <person name="Lohaus R."/>
            <person name="Hsiao Y.Y."/>
            <person name="Niu S.C."/>
            <person name="Wang J.Y."/>
            <person name="Lin Y.C."/>
            <person name="Xu Q."/>
            <person name="Chen L.J."/>
            <person name="Yoshida K."/>
            <person name="Fujiwara S."/>
            <person name="Wang Z.W."/>
            <person name="Zhang Y.Q."/>
            <person name="Mitsuda N."/>
            <person name="Wang M."/>
            <person name="Liu G.H."/>
            <person name="Pecoraro L."/>
            <person name="Huang H.X."/>
            <person name="Xiao X.J."/>
            <person name="Lin M."/>
            <person name="Wu X.Y."/>
            <person name="Wu W.L."/>
            <person name="Chen Y.Y."/>
            <person name="Chang S.B."/>
            <person name="Sakamoto S."/>
            <person name="Ohme-Takagi M."/>
            <person name="Yagi M."/>
            <person name="Zeng S.J."/>
            <person name="Shen C.Y."/>
            <person name="Yeh C.M."/>
            <person name="Luo Y.B."/>
            <person name="Tsai W.C."/>
            <person name="Van de Peer Y."/>
            <person name="Liu Z.J."/>
        </authorList>
    </citation>
    <scope>NUCLEOTIDE SEQUENCE [LARGE SCALE GENOMIC DNA]</scope>
    <source>
        <tissue evidence="2">The whole plant</tissue>
    </source>
</reference>
<dbReference type="PANTHER" id="PTHR48258:SF15">
    <property type="entry name" value="OS02G0543900 PROTEIN"/>
    <property type="match status" value="1"/>
</dbReference>
<accession>A0A2I0WXG8</accession>
<dbReference type="InterPro" id="IPR025312">
    <property type="entry name" value="DUF4216"/>
</dbReference>
<dbReference type="Pfam" id="PF13952">
    <property type="entry name" value="DUF4216"/>
    <property type="match status" value="1"/>
</dbReference>
<protein>
    <recommendedName>
        <fullName evidence="1">DUF4216 domain-containing protein</fullName>
    </recommendedName>
</protein>
<dbReference type="Proteomes" id="UP000233837">
    <property type="component" value="Unassembled WGS sequence"/>
</dbReference>
<sequence>MGINFILKIAMRTRKHKIMVLLTKLKLEIFLIIYGRLNDIIELNYSDLFCVVLFKCDFANTTSDDTKVDHYRNTLVNFSRLIHTGDKWADYPFVFSS</sequence>
<dbReference type="PANTHER" id="PTHR48258">
    <property type="entry name" value="DUF4218 DOMAIN-CONTAINING PROTEIN-RELATED"/>
    <property type="match status" value="1"/>
</dbReference>
<dbReference type="AlphaFoldDB" id="A0A2I0WXG8"/>
<dbReference type="EMBL" id="KZ502363">
    <property type="protein sequence ID" value="PKU80356.1"/>
    <property type="molecule type" value="Genomic_DNA"/>
</dbReference>
<keyword evidence="3" id="KW-1185">Reference proteome</keyword>
<gene>
    <name evidence="2" type="ORF">MA16_Dca005887</name>
</gene>
<name>A0A2I0WXG8_9ASPA</name>
<evidence type="ECO:0000313" key="3">
    <source>
        <dbReference type="Proteomes" id="UP000233837"/>
    </source>
</evidence>
<organism evidence="2 3">
    <name type="scientific">Dendrobium catenatum</name>
    <dbReference type="NCBI Taxonomy" id="906689"/>
    <lineage>
        <taxon>Eukaryota</taxon>
        <taxon>Viridiplantae</taxon>
        <taxon>Streptophyta</taxon>
        <taxon>Embryophyta</taxon>
        <taxon>Tracheophyta</taxon>
        <taxon>Spermatophyta</taxon>
        <taxon>Magnoliopsida</taxon>
        <taxon>Liliopsida</taxon>
        <taxon>Asparagales</taxon>
        <taxon>Orchidaceae</taxon>
        <taxon>Epidendroideae</taxon>
        <taxon>Malaxideae</taxon>
        <taxon>Dendrobiinae</taxon>
        <taxon>Dendrobium</taxon>
    </lineage>
</organism>
<proteinExistence type="predicted"/>
<evidence type="ECO:0000259" key="1">
    <source>
        <dbReference type="Pfam" id="PF13952"/>
    </source>
</evidence>